<dbReference type="PANTHER" id="PTHR24252:SF7">
    <property type="entry name" value="HYALIN"/>
    <property type="match status" value="1"/>
</dbReference>
<evidence type="ECO:0000313" key="15">
    <source>
        <dbReference type="Proteomes" id="UP000440578"/>
    </source>
</evidence>
<dbReference type="InterPro" id="IPR035914">
    <property type="entry name" value="Sperma_CUB_dom_sf"/>
</dbReference>
<sequence>MSFSVVTCCLLVSFVVAAAGSPAGKKAQPAGDEPHLEPYKPRTTNGASMAPLDAQPLPLSAEVQTENYETVPLAAGRYYIQSTNYPQLYPNSFDFTYPTFTGADGQQLRIYCPHLDIEPHSECAYDWLSINGTRFCGAGSVSERRALSLSIEFHSDHIVRHTGYLCYIEVPALSCCGRALRHSRIVGGVPTEEHEYPWQAGVVYTGSNRTWCGGSLINSRYVLTAAHCVASAEPHRIEVLLGDHWIGQPDAGELRFSVERITVHPNYTSFTGGDDFALLRLASAVPISAEMSPVCLPPADETFAGMNATATGFGRTASNESQSLVLREVQLPIWSPGQCAGHLATLDTTSMVCAGGVAGQATCSGDSGGPLVAELAGRFTLVGATSFGYVPCGLRGYPSVYSRVTSALTWIESTTADASLCG</sequence>
<evidence type="ECO:0000259" key="13">
    <source>
        <dbReference type="PROSITE" id="PS50240"/>
    </source>
</evidence>
<name>A0A6A4WK90_AMPAM</name>
<dbReference type="Proteomes" id="UP000440578">
    <property type="component" value="Unassembled WGS sequence"/>
</dbReference>
<evidence type="ECO:0000313" key="14">
    <source>
        <dbReference type="EMBL" id="KAF0304090.1"/>
    </source>
</evidence>
<dbReference type="GO" id="GO:0006508">
    <property type="term" value="P:proteolysis"/>
    <property type="evidence" value="ECO:0007669"/>
    <property type="project" value="UniProtKB-KW"/>
</dbReference>
<dbReference type="FunFam" id="2.40.10.10:FF:000120">
    <property type="entry name" value="Putative serine protease"/>
    <property type="match status" value="1"/>
</dbReference>
<feature type="signal peptide" evidence="12">
    <location>
        <begin position="1"/>
        <end position="19"/>
    </location>
</feature>
<comment type="catalytic activity">
    <reaction evidence="8">
        <text>Selective cleavage of 103-Arg-|-Ser-104 and 124-Ile-|-Ile-125 bonds in Limulus clotting factor B to form activated factor B. Cleavage of -Pro-Arg-|-Xaa- bonds in synthetic substrates.</text>
        <dbReference type="EC" id="3.4.21.84"/>
    </reaction>
</comment>
<keyword evidence="1" id="KW-0768">Sushi</keyword>
<evidence type="ECO:0000256" key="5">
    <source>
        <dbReference type="ARBA" id="ARBA00022820"/>
    </source>
</evidence>
<dbReference type="GO" id="GO:0042381">
    <property type="term" value="P:hemolymph coagulation"/>
    <property type="evidence" value="ECO:0007669"/>
    <property type="project" value="UniProtKB-KW"/>
</dbReference>
<dbReference type="EMBL" id="VIIS01000872">
    <property type="protein sequence ID" value="KAF0304090.1"/>
    <property type="molecule type" value="Genomic_DNA"/>
</dbReference>
<evidence type="ECO:0000256" key="11">
    <source>
        <dbReference type="SAM" id="MobiDB-lite"/>
    </source>
</evidence>
<dbReference type="Gene3D" id="2.60.120.290">
    <property type="entry name" value="Spermadhesin, CUB domain"/>
    <property type="match status" value="1"/>
</dbReference>
<keyword evidence="4 10" id="KW-0378">Hydrolase</keyword>
<dbReference type="PANTHER" id="PTHR24252">
    <property type="entry name" value="ACROSIN-RELATED"/>
    <property type="match status" value="1"/>
</dbReference>
<dbReference type="CDD" id="cd00190">
    <property type="entry name" value="Tryp_SPc"/>
    <property type="match status" value="1"/>
</dbReference>
<keyword evidence="6 10" id="KW-0720">Serine protease</keyword>
<dbReference type="InterPro" id="IPR009003">
    <property type="entry name" value="Peptidase_S1_PA"/>
</dbReference>
<keyword evidence="2 10" id="KW-0645">Protease</keyword>
<keyword evidence="15" id="KW-1185">Reference proteome</keyword>
<dbReference type="PRINTS" id="PR00722">
    <property type="entry name" value="CHYMOTRYPSIN"/>
</dbReference>
<feature type="region of interest" description="Disordered" evidence="11">
    <location>
        <begin position="22"/>
        <end position="51"/>
    </location>
</feature>
<keyword evidence="3 12" id="KW-0732">Signal</keyword>
<dbReference type="AlphaFoldDB" id="A0A6A4WK90"/>
<keyword evidence="5" id="KW-0353">Hemolymph clotting</keyword>
<evidence type="ECO:0000256" key="7">
    <source>
        <dbReference type="ARBA" id="ARBA00023157"/>
    </source>
</evidence>
<dbReference type="SUPFAM" id="SSF50494">
    <property type="entry name" value="Trypsin-like serine proteases"/>
    <property type="match status" value="1"/>
</dbReference>
<dbReference type="SUPFAM" id="SSF49854">
    <property type="entry name" value="Spermadhesin, CUB domain"/>
    <property type="match status" value="1"/>
</dbReference>
<evidence type="ECO:0000256" key="6">
    <source>
        <dbReference type="ARBA" id="ARBA00022825"/>
    </source>
</evidence>
<reference evidence="14 15" key="1">
    <citation type="submission" date="2019-07" db="EMBL/GenBank/DDBJ databases">
        <title>Draft genome assembly of a fouling barnacle, Amphibalanus amphitrite (Darwin, 1854): The first reference genome for Thecostraca.</title>
        <authorList>
            <person name="Kim W."/>
        </authorList>
    </citation>
    <scope>NUCLEOTIDE SEQUENCE [LARGE SCALE GENOMIC DNA]</scope>
    <source>
        <strain evidence="14">SNU_AA5</strain>
        <tissue evidence="14">Soma without cirri and trophi</tissue>
    </source>
</reference>
<feature type="chain" id="PRO_5025389530" description="limulus clotting factor C" evidence="12">
    <location>
        <begin position="20"/>
        <end position="422"/>
    </location>
</feature>
<dbReference type="SMART" id="SM00042">
    <property type="entry name" value="CUB"/>
    <property type="match status" value="1"/>
</dbReference>
<dbReference type="CDD" id="cd00041">
    <property type="entry name" value="CUB"/>
    <property type="match status" value="1"/>
</dbReference>
<dbReference type="InterPro" id="IPR043504">
    <property type="entry name" value="Peptidase_S1_PA_chymotrypsin"/>
</dbReference>
<comment type="caution">
    <text evidence="14">The sequence shown here is derived from an EMBL/GenBank/DDBJ whole genome shotgun (WGS) entry which is preliminary data.</text>
</comment>
<dbReference type="EC" id="3.4.21.84" evidence="9"/>
<dbReference type="Pfam" id="PF00089">
    <property type="entry name" value="Trypsin"/>
    <property type="match status" value="1"/>
</dbReference>
<gene>
    <name evidence="14" type="primary">TRY3_2</name>
    <name evidence="14" type="ORF">FJT64_024008</name>
</gene>
<dbReference type="InterPro" id="IPR000859">
    <property type="entry name" value="CUB_dom"/>
</dbReference>
<protein>
    <recommendedName>
        <fullName evidence="9">limulus clotting factor C</fullName>
        <ecNumber evidence="9">3.4.21.84</ecNumber>
    </recommendedName>
</protein>
<organism evidence="14 15">
    <name type="scientific">Amphibalanus amphitrite</name>
    <name type="common">Striped barnacle</name>
    <name type="synonym">Balanus amphitrite</name>
    <dbReference type="NCBI Taxonomy" id="1232801"/>
    <lineage>
        <taxon>Eukaryota</taxon>
        <taxon>Metazoa</taxon>
        <taxon>Ecdysozoa</taxon>
        <taxon>Arthropoda</taxon>
        <taxon>Crustacea</taxon>
        <taxon>Multicrustacea</taxon>
        <taxon>Cirripedia</taxon>
        <taxon>Thoracica</taxon>
        <taxon>Thoracicalcarea</taxon>
        <taxon>Balanomorpha</taxon>
        <taxon>Balanoidea</taxon>
        <taxon>Balanidae</taxon>
        <taxon>Amphibalaninae</taxon>
        <taxon>Amphibalanus</taxon>
    </lineage>
</organism>
<dbReference type="PROSITE" id="PS00134">
    <property type="entry name" value="TRYPSIN_HIS"/>
    <property type="match status" value="1"/>
</dbReference>
<dbReference type="InterPro" id="IPR033116">
    <property type="entry name" value="TRYPSIN_SER"/>
</dbReference>
<dbReference type="PROSITE" id="PS00135">
    <property type="entry name" value="TRYPSIN_SER"/>
    <property type="match status" value="1"/>
</dbReference>
<dbReference type="InterPro" id="IPR001254">
    <property type="entry name" value="Trypsin_dom"/>
</dbReference>
<dbReference type="SMART" id="SM00020">
    <property type="entry name" value="Tryp_SPc"/>
    <property type="match status" value="1"/>
</dbReference>
<dbReference type="PROSITE" id="PS50240">
    <property type="entry name" value="TRYPSIN_DOM"/>
    <property type="match status" value="1"/>
</dbReference>
<proteinExistence type="predicted"/>
<evidence type="ECO:0000256" key="9">
    <source>
        <dbReference type="ARBA" id="ARBA00066707"/>
    </source>
</evidence>
<evidence type="ECO:0000256" key="4">
    <source>
        <dbReference type="ARBA" id="ARBA00022801"/>
    </source>
</evidence>
<dbReference type="Pfam" id="PF00431">
    <property type="entry name" value="CUB"/>
    <property type="match status" value="1"/>
</dbReference>
<dbReference type="OrthoDB" id="5565075at2759"/>
<dbReference type="Gene3D" id="2.40.10.10">
    <property type="entry name" value="Trypsin-like serine proteases"/>
    <property type="match status" value="1"/>
</dbReference>
<evidence type="ECO:0000256" key="8">
    <source>
        <dbReference type="ARBA" id="ARBA00052079"/>
    </source>
</evidence>
<evidence type="ECO:0000256" key="2">
    <source>
        <dbReference type="ARBA" id="ARBA00022670"/>
    </source>
</evidence>
<feature type="domain" description="Peptidase S1" evidence="13">
    <location>
        <begin position="185"/>
        <end position="416"/>
    </location>
</feature>
<evidence type="ECO:0000256" key="3">
    <source>
        <dbReference type="ARBA" id="ARBA00022729"/>
    </source>
</evidence>
<keyword evidence="7" id="KW-1015">Disulfide bond</keyword>
<dbReference type="GO" id="GO:0004252">
    <property type="term" value="F:serine-type endopeptidase activity"/>
    <property type="evidence" value="ECO:0007669"/>
    <property type="project" value="InterPro"/>
</dbReference>
<dbReference type="InterPro" id="IPR001314">
    <property type="entry name" value="Peptidase_S1A"/>
</dbReference>
<evidence type="ECO:0000256" key="12">
    <source>
        <dbReference type="SAM" id="SignalP"/>
    </source>
</evidence>
<accession>A0A6A4WK90</accession>
<evidence type="ECO:0000256" key="1">
    <source>
        <dbReference type="ARBA" id="ARBA00022659"/>
    </source>
</evidence>
<dbReference type="InterPro" id="IPR018114">
    <property type="entry name" value="TRYPSIN_HIS"/>
</dbReference>
<evidence type="ECO:0000256" key="10">
    <source>
        <dbReference type="RuleBase" id="RU363034"/>
    </source>
</evidence>